<feature type="non-terminal residue" evidence="1">
    <location>
        <position position="37"/>
    </location>
</feature>
<accession>A0A382NI86</accession>
<dbReference type="EMBL" id="UINC01100280">
    <property type="protein sequence ID" value="SVC60218.1"/>
    <property type="molecule type" value="Genomic_DNA"/>
</dbReference>
<dbReference type="AlphaFoldDB" id="A0A382NI86"/>
<sequence length="37" mass="4365">MALIRYAQPGLHGDKAPEPNLNYERIPKERYTSKEFM</sequence>
<evidence type="ECO:0000313" key="1">
    <source>
        <dbReference type="EMBL" id="SVC60218.1"/>
    </source>
</evidence>
<name>A0A382NI86_9ZZZZ</name>
<protein>
    <submittedName>
        <fullName evidence="1">Uncharacterized protein</fullName>
    </submittedName>
</protein>
<reference evidence="1" key="1">
    <citation type="submission" date="2018-05" db="EMBL/GenBank/DDBJ databases">
        <authorList>
            <person name="Lanie J.A."/>
            <person name="Ng W.-L."/>
            <person name="Kazmierczak K.M."/>
            <person name="Andrzejewski T.M."/>
            <person name="Davidsen T.M."/>
            <person name="Wayne K.J."/>
            <person name="Tettelin H."/>
            <person name="Glass J.I."/>
            <person name="Rusch D."/>
            <person name="Podicherti R."/>
            <person name="Tsui H.-C.T."/>
            <person name="Winkler M.E."/>
        </authorList>
    </citation>
    <scope>NUCLEOTIDE SEQUENCE</scope>
</reference>
<organism evidence="1">
    <name type="scientific">marine metagenome</name>
    <dbReference type="NCBI Taxonomy" id="408172"/>
    <lineage>
        <taxon>unclassified sequences</taxon>
        <taxon>metagenomes</taxon>
        <taxon>ecological metagenomes</taxon>
    </lineage>
</organism>
<gene>
    <name evidence="1" type="ORF">METZ01_LOCUS313072</name>
</gene>
<proteinExistence type="predicted"/>